<keyword evidence="2" id="KW-1185">Reference proteome</keyword>
<dbReference type="OrthoDB" id="414382at2759"/>
<comment type="caution">
    <text evidence="1">The sequence shown here is derived from an EMBL/GenBank/DDBJ whole genome shotgun (WGS) entry which is preliminary data.</text>
</comment>
<evidence type="ECO:0000313" key="2">
    <source>
        <dbReference type="Proteomes" id="UP000601435"/>
    </source>
</evidence>
<accession>A0A812UWW6</accession>
<dbReference type="SUPFAM" id="SSF53335">
    <property type="entry name" value="S-adenosyl-L-methionine-dependent methyltransferases"/>
    <property type="match status" value="1"/>
</dbReference>
<dbReference type="EMBL" id="CAJNJA010027722">
    <property type="protein sequence ID" value="CAE7583920.1"/>
    <property type="molecule type" value="Genomic_DNA"/>
</dbReference>
<dbReference type="AlphaFoldDB" id="A0A812UWW6"/>
<feature type="non-terminal residue" evidence="1">
    <location>
        <position position="138"/>
    </location>
</feature>
<proteinExistence type="predicted"/>
<dbReference type="Gene3D" id="3.40.50.150">
    <property type="entry name" value="Vaccinia Virus protein VP39"/>
    <property type="match status" value="1"/>
</dbReference>
<sequence length="138" mass="15722">QALELIAASAEERHLTEHLRLRKANLIHLALGRRSVDVQEQDLVYTIGLIDYFDDDMVVKLLSLAYDMLRPGGRVIVGNFHTSNPDKAFMDYMMEWPLVHRDEAKMHALFKASKFGKPCDQIQFEAAGVNLFAECSRS</sequence>
<organism evidence="1 2">
    <name type="scientific">Symbiodinium necroappetens</name>
    <dbReference type="NCBI Taxonomy" id="1628268"/>
    <lineage>
        <taxon>Eukaryota</taxon>
        <taxon>Sar</taxon>
        <taxon>Alveolata</taxon>
        <taxon>Dinophyceae</taxon>
        <taxon>Suessiales</taxon>
        <taxon>Symbiodiniaceae</taxon>
        <taxon>Symbiodinium</taxon>
    </lineage>
</organism>
<gene>
    <name evidence="1" type="ORF">SNEC2469_LOCUS16926</name>
</gene>
<dbReference type="Proteomes" id="UP000601435">
    <property type="component" value="Unassembled WGS sequence"/>
</dbReference>
<reference evidence="1" key="1">
    <citation type="submission" date="2021-02" db="EMBL/GenBank/DDBJ databases">
        <authorList>
            <person name="Dougan E. K."/>
            <person name="Rhodes N."/>
            <person name="Thang M."/>
            <person name="Chan C."/>
        </authorList>
    </citation>
    <scope>NUCLEOTIDE SEQUENCE</scope>
</reference>
<evidence type="ECO:0000313" key="1">
    <source>
        <dbReference type="EMBL" id="CAE7583920.1"/>
    </source>
</evidence>
<dbReference type="InterPro" id="IPR029063">
    <property type="entry name" value="SAM-dependent_MTases_sf"/>
</dbReference>
<name>A0A812UWW6_9DINO</name>
<evidence type="ECO:0008006" key="3">
    <source>
        <dbReference type="Google" id="ProtNLM"/>
    </source>
</evidence>
<protein>
    <recommendedName>
        <fullName evidence="3">Class I SAM-dependent methyltransferase</fullName>
    </recommendedName>
</protein>